<dbReference type="OrthoDB" id="799938at2"/>
<dbReference type="InterPro" id="IPR039425">
    <property type="entry name" value="RNA_pol_sigma-70-like"/>
</dbReference>
<dbReference type="SUPFAM" id="SSF88946">
    <property type="entry name" value="Sigma2 domain of RNA polymerase sigma factors"/>
    <property type="match status" value="1"/>
</dbReference>
<evidence type="ECO:0000259" key="5">
    <source>
        <dbReference type="Pfam" id="PF04542"/>
    </source>
</evidence>
<dbReference type="Gene3D" id="1.10.1740.10">
    <property type="match status" value="1"/>
</dbReference>
<keyword evidence="2" id="KW-0805">Transcription regulation</keyword>
<organism evidence="7 8">
    <name type="scientific">Pedobacter kyonggii</name>
    <dbReference type="NCBI Taxonomy" id="1926871"/>
    <lineage>
        <taxon>Bacteria</taxon>
        <taxon>Pseudomonadati</taxon>
        <taxon>Bacteroidota</taxon>
        <taxon>Sphingobacteriia</taxon>
        <taxon>Sphingobacteriales</taxon>
        <taxon>Sphingobacteriaceae</taxon>
        <taxon>Pedobacter</taxon>
    </lineage>
</organism>
<gene>
    <name evidence="7" type="ORF">EYS08_03785</name>
</gene>
<evidence type="ECO:0000256" key="3">
    <source>
        <dbReference type="ARBA" id="ARBA00023082"/>
    </source>
</evidence>
<dbReference type="PANTHER" id="PTHR43133">
    <property type="entry name" value="RNA POLYMERASE ECF-TYPE SIGMA FACTO"/>
    <property type="match status" value="1"/>
</dbReference>
<evidence type="ECO:0000256" key="1">
    <source>
        <dbReference type="ARBA" id="ARBA00010641"/>
    </source>
</evidence>
<comment type="similarity">
    <text evidence="1">Belongs to the sigma-70 factor family. ECF subfamily.</text>
</comment>
<name>A0A4Q9HGS1_9SPHI</name>
<accession>A0A4Q9HGS1</accession>
<dbReference type="InterPro" id="IPR013325">
    <property type="entry name" value="RNA_pol_sigma_r2"/>
</dbReference>
<dbReference type="Proteomes" id="UP000291819">
    <property type="component" value="Unassembled WGS sequence"/>
</dbReference>
<feature type="domain" description="RNA polymerase sigma-70 region 2" evidence="5">
    <location>
        <begin position="26"/>
        <end position="91"/>
    </location>
</feature>
<reference evidence="7 8" key="1">
    <citation type="submission" date="2019-02" db="EMBL/GenBank/DDBJ databases">
        <title>Pedobacter kyonggii whole genome sequence analysis.</title>
        <authorList>
            <person name="Dahal R.H."/>
        </authorList>
    </citation>
    <scope>NUCLEOTIDE SEQUENCE [LARGE SCALE GENOMIC DNA]</scope>
    <source>
        <strain evidence="7 8">K-4-11-1</strain>
    </source>
</reference>
<sequence length="194" mass="22845">MGQFNSDDELIRLISKGDREAFAHAYRTHIENLHGFIFSICYDKELTEEILQNLFLKIWENRAEMEHILALKPYLFKCAKNQLLNHFKREKVRENALKIITDRSELFKNTTEDGFAYKEYYALAMDAINLLPEKRKMIFKLRLHDEQSLDEIAGHLKISKSVVKKQLYSGISFVRKYLLKNGEIVALVFSTFFS</sequence>
<comment type="caution">
    <text evidence="7">The sequence shown here is derived from an EMBL/GenBank/DDBJ whole genome shotgun (WGS) entry which is preliminary data.</text>
</comment>
<keyword evidence="4" id="KW-0804">Transcription</keyword>
<dbReference type="PANTHER" id="PTHR43133:SF46">
    <property type="entry name" value="RNA POLYMERASE SIGMA-70 FACTOR ECF SUBFAMILY"/>
    <property type="match status" value="1"/>
</dbReference>
<dbReference type="InterPro" id="IPR007627">
    <property type="entry name" value="RNA_pol_sigma70_r2"/>
</dbReference>
<dbReference type="InterPro" id="IPR036388">
    <property type="entry name" value="WH-like_DNA-bd_sf"/>
</dbReference>
<dbReference type="GO" id="GO:0016987">
    <property type="term" value="F:sigma factor activity"/>
    <property type="evidence" value="ECO:0007669"/>
    <property type="project" value="UniProtKB-KW"/>
</dbReference>
<protein>
    <submittedName>
        <fullName evidence="7">Sigma-70 family RNA polymerase sigma factor</fullName>
    </submittedName>
</protein>
<dbReference type="GO" id="GO:0003677">
    <property type="term" value="F:DNA binding"/>
    <property type="evidence" value="ECO:0007669"/>
    <property type="project" value="InterPro"/>
</dbReference>
<dbReference type="InterPro" id="IPR013324">
    <property type="entry name" value="RNA_pol_sigma_r3/r4-like"/>
</dbReference>
<dbReference type="NCBIfam" id="TIGR02937">
    <property type="entry name" value="sigma70-ECF"/>
    <property type="match status" value="1"/>
</dbReference>
<dbReference type="SUPFAM" id="SSF88659">
    <property type="entry name" value="Sigma3 and sigma4 domains of RNA polymerase sigma factors"/>
    <property type="match status" value="1"/>
</dbReference>
<feature type="domain" description="RNA polymerase sigma factor 70 region 4 type 2" evidence="6">
    <location>
        <begin position="125"/>
        <end position="168"/>
    </location>
</feature>
<evidence type="ECO:0000256" key="4">
    <source>
        <dbReference type="ARBA" id="ARBA00023163"/>
    </source>
</evidence>
<evidence type="ECO:0000313" key="7">
    <source>
        <dbReference type="EMBL" id="TBO44438.1"/>
    </source>
</evidence>
<dbReference type="RefSeq" id="WP_131028513.1">
    <property type="nucleotide sequence ID" value="NZ_SIXF01000002.1"/>
</dbReference>
<dbReference type="GO" id="GO:0006352">
    <property type="term" value="P:DNA-templated transcription initiation"/>
    <property type="evidence" value="ECO:0007669"/>
    <property type="project" value="InterPro"/>
</dbReference>
<proteinExistence type="inferred from homology"/>
<dbReference type="Pfam" id="PF04542">
    <property type="entry name" value="Sigma70_r2"/>
    <property type="match status" value="1"/>
</dbReference>
<dbReference type="Pfam" id="PF08281">
    <property type="entry name" value="Sigma70_r4_2"/>
    <property type="match status" value="1"/>
</dbReference>
<evidence type="ECO:0000259" key="6">
    <source>
        <dbReference type="Pfam" id="PF08281"/>
    </source>
</evidence>
<dbReference type="AlphaFoldDB" id="A0A4Q9HGS1"/>
<dbReference type="InterPro" id="IPR014284">
    <property type="entry name" value="RNA_pol_sigma-70_dom"/>
</dbReference>
<dbReference type="InterPro" id="IPR013249">
    <property type="entry name" value="RNA_pol_sigma70_r4_t2"/>
</dbReference>
<evidence type="ECO:0000256" key="2">
    <source>
        <dbReference type="ARBA" id="ARBA00023015"/>
    </source>
</evidence>
<evidence type="ECO:0000313" key="8">
    <source>
        <dbReference type="Proteomes" id="UP000291819"/>
    </source>
</evidence>
<dbReference type="EMBL" id="SIXF01000002">
    <property type="protein sequence ID" value="TBO44438.1"/>
    <property type="molecule type" value="Genomic_DNA"/>
</dbReference>
<dbReference type="Gene3D" id="1.10.10.10">
    <property type="entry name" value="Winged helix-like DNA-binding domain superfamily/Winged helix DNA-binding domain"/>
    <property type="match status" value="1"/>
</dbReference>
<keyword evidence="8" id="KW-1185">Reference proteome</keyword>
<keyword evidence="3" id="KW-0731">Sigma factor</keyword>